<comment type="caution">
    <text evidence="1">The sequence shown here is derived from an EMBL/GenBank/DDBJ whole genome shotgun (WGS) entry which is preliminary data.</text>
</comment>
<dbReference type="AlphaFoldDB" id="A0A1F4XFN3"/>
<reference evidence="1 2" key="1">
    <citation type="journal article" date="2016" name="Nat. Commun.">
        <title>Thousands of microbial genomes shed light on interconnected biogeochemical processes in an aquifer system.</title>
        <authorList>
            <person name="Anantharaman K."/>
            <person name="Brown C.T."/>
            <person name="Hug L.A."/>
            <person name="Sharon I."/>
            <person name="Castelle C.J."/>
            <person name="Probst A.J."/>
            <person name="Thomas B.C."/>
            <person name="Singh A."/>
            <person name="Wilkins M.J."/>
            <person name="Karaoz U."/>
            <person name="Brodie E.L."/>
            <person name="Williams K.H."/>
            <person name="Hubbard S.S."/>
            <person name="Banfield J.F."/>
        </authorList>
    </citation>
    <scope>NUCLEOTIDE SEQUENCE [LARGE SCALE GENOMIC DNA]</scope>
</reference>
<name>A0A1F4XFN3_9BACT</name>
<evidence type="ECO:0000313" key="1">
    <source>
        <dbReference type="EMBL" id="OGC80478.1"/>
    </source>
</evidence>
<organism evidence="1 2">
    <name type="scientific">Candidatus Adlerbacteria bacterium RIFCSPLOWO2_01_FULL_51_16</name>
    <dbReference type="NCBI Taxonomy" id="1797243"/>
    <lineage>
        <taxon>Bacteria</taxon>
        <taxon>Candidatus Adleribacteriota</taxon>
    </lineage>
</organism>
<sequence>MRNKNKFDGTLRGATAPGHMIHILVARSESKVNFRSLASLDDRKISARKFSAFRQISFL</sequence>
<accession>A0A1F4XFN3</accession>
<proteinExistence type="predicted"/>
<evidence type="ECO:0000313" key="2">
    <source>
        <dbReference type="Proteomes" id="UP000176185"/>
    </source>
</evidence>
<dbReference type="Proteomes" id="UP000176185">
    <property type="component" value="Unassembled WGS sequence"/>
</dbReference>
<protein>
    <submittedName>
        <fullName evidence="1">Uncharacterized protein</fullName>
    </submittedName>
</protein>
<dbReference type="EMBL" id="MEWX01000021">
    <property type="protein sequence ID" value="OGC80478.1"/>
    <property type="molecule type" value="Genomic_DNA"/>
</dbReference>
<gene>
    <name evidence="1" type="ORF">A2943_02155</name>
</gene>